<feature type="region of interest" description="Disordered" evidence="8">
    <location>
        <begin position="1"/>
        <end position="98"/>
    </location>
</feature>
<protein>
    <recommendedName>
        <fullName evidence="6">Cell division cycle protein 27 homolog</fullName>
    </recommendedName>
</protein>
<sequence length="472" mass="54633">MRALLAFLGRPGSRTSDFEQPLRRSSRIFAAQTSGTQKPVKTKSKSSSDQPMDESSVESREAEAMEQQSDKPLKVKSNKKLKLKSKKNKSEDTEPVADAEVNAAASDPTEPLQYECKHCNLLSNQTKNWHLNASPFASRKTKLNILFEQSVCLDKMMKLLKDMGTAVHSLKQFECEQALECFEQLPDCQLNSSFVLGQMAKAHFELHNYSKAEKLYTKLRREYPYHLDGLEYYSTTLWHLQKEIALSSLAQELTEFDKLAPETWCVVGNCFSLHKEHDAAIKFFHRAAQVDPKFTYAYNLLGHEYVLIEEMDKGLSSFRKAIFLEPRHYNAWYGISMIHFKQEKFLLSEKYLKKALLINPHSSTLMVHIAVVYHSLKQSDKALQILDRALVIEPKNTLCKFHRASILFSMEEYEKALQEYEKLRRLIPKESLIYYMISKVRHFFVAQSTKFLLGSSFDMSLKKIYQNIEKKM</sequence>
<dbReference type="GO" id="GO:0016567">
    <property type="term" value="P:protein ubiquitination"/>
    <property type="evidence" value="ECO:0007669"/>
    <property type="project" value="TreeGrafter"/>
</dbReference>
<keyword evidence="3 7" id="KW-0802">TPR repeat</keyword>
<evidence type="ECO:0000256" key="6">
    <source>
        <dbReference type="ARBA" id="ARBA00039307"/>
    </source>
</evidence>
<feature type="repeat" description="TPR" evidence="7">
    <location>
        <begin position="329"/>
        <end position="362"/>
    </location>
</feature>
<organism evidence="9 10">
    <name type="scientific">Brachionus plicatilis</name>
    <name type="common">Marine rotifer</name>
    <name type="synonym">Brachionus muelleri</name>
    <dbReference type="NCBI Taxonomy" id="10195"/>
    <lineage>
        <taxon>Eukaryota</taxon>
        <taxon>Metazoa</taxon>
        <taxon>Spiralia</taxon>
        <taxon>Gnathifera</taxon>
        <taxon>Rotifera</taxon>
        <taxon>Eurotatoria</taxon>
        <taxon>Monogononta</taxon>
        <taxon>Pseudotrocha</taxon>
        <taxon>Ploima</taxon>
        <taxon>Brachionidae</taxon>
        <taxon>Brachionus</taxon>
    </lineage>
</organism>
<dbReference type="InterPro" id="IPR011990">
    <property type="entry name" value="TPR-like_helical_dom_sf"/>
</dbReference>
<dbReference type="Proteomes" id="UP000276133">
    <property type="component" value="Unassembled WGS sequence"/>
</dbReference>
<keyword evidence="10" id="KW-1185">Reference proteome</keyword>
<dbReference type="InterPro" id="IPR019734">
    <property type="entry name" value="TPR_rpt"/>
</dbReference>
<dbReference type="PANTHER" id="PTHR12558">
    <property type="entry name" value="CELL DIVISION CYCLE 16,23,27"/>
    <property type="match status" value="1"/>
</dbReference>
<feature type="compositionally biased region" description="Polar residues" evidence="8">
    <location>
        <begin position="31"/>
        <end position="50"/>
    </location>
</feature>
<feature type="repeat" description="TPR" evidence="7">
    <location>
        <begin position="397"/>
        <end position="430"/>
    </location>
</feature>
<accession>A0A3M7R7S7</accession>
<comment type="similarity">
    <text evidence="5">Belongs to the APC3/CDC27 family.</text>
</comment>
<evidence type="ECO:0000256" key="7">
    <source>
        <dbReference type="PROSITE-ProRule" id="PRU00339"/>
    </source>
</evidence>
<dbReference type="SUPFAM" id="SSF48452">
    <property type="entry name" value="TPR-like"/>
    <property type="match status" value="1"/>
</dbReference>
<dbReference type="AlphaFoldDB" id="A0A3M7R7S7"/>
<dbReference type="PROSITE" id="PS50005">
    <property type="entry name" value="TPR"/>
    <property type="match status" value="5"/>
</dbReference>
<evidence type="ECO:0000256" key="3">
    <source>
        <dbReference type="ARBA" id="ARBA00022803"/>
    </source>
</evidence>
<keyword evidence="2" id="KW-0677">Repeat</keyword>
<evidence type="ECO:0000313" key="10">
    <source>
        <dbReference type="Proteomes" id="UP000276133"/>
    </source>
</evidence>
<evidence type="ECO:0000313" key="9">
    <source>
        <dbReference type="EMBL" id="RNA19673.1"/>
    </source>
</evidence>
<dbReference type="STRING" id="10195.A0A3M7R7S7"/>
<dbReference type="FunFam" id="1.25.40.10:FF:000018">
    <property type="entry name" value="Cell division cycle protein 27 homolog B"/>
    <property type="match status" value="1"/>
</dbReference>
<dbReference type="GO" id="GO:0051301">
    <property type="term" value="P:cell division"/>
    <property type="evidence" value="ECO:0007669"/>
    <property type="project" value="UniProtKB-KW"/>
</dbReference>
<dbReference type="SMART" id="SM00028">
    <property type="entry name" value="TPR"/>
    <property type="match status" value="6"/>
</dbReference>
<evidence type="ECO:0000256" key="4">
    <source>
        <dbReference type="ARBA" id="ARBA00023242"/>
    </source>
</evidence>
<evidence type="ECO:0000256" key="2">
    <source>
        <dbReference type="ARBA" id="ARBA00022737"/>
    </source>
</evidence>
<gene>
    <name evidence="9" type="ORF">BpHYR1_003655</name>
</gene>
<evidence type="ECO:0000256" key="5">
    <source>
        <dbReference type="ARBA" id="ARBA00038210"/>
    </source>
</evidence>
<comment type="caution">
    <text evidence="9">The sequence shown here is derived from an EMBL/GenBank/DDBJ whole genome shotgun (WGS) entry which is preliminary data.</text>
</comment>
<feature type="compositionally biased region" description="Basic residues" evidence="8">
    <location>
        <begin position="74"/>
        <end position="87"/>
    </location>
</feature>
<reference evidence="9 10" key="1">
    <citation type="journal article" date="2018" name="Sci. Rep.">
        <title>Genomic signatures of local adaptation to the degree of environmental predictability in rotifers.</title>
        <authorList>
            <person name="Franch-Gras L."/>
            <person name="Hahn C."/>
            <person name="Garcia-Roger E.M."/>
            <person name="Carmona M.J."/>
            <person name="Serra M."/>
            <person name="Gomez A."/>
        </authorList>
    </citation>
    <scope>NUCLEOTIDE SEQUENCE [LARGE SCALE GENOMIC DNA]</scope>
    <source>
        <strain evidence="9">HYR1</strain>
    </source>
</reference>
<keyword evidence="4" id="KW-0539">Nucleus</keyword>
<keyword evidence="9" id="KW-0131">Cell cycle</keyword>
<dbReference type="PANTHER" id="PTHR12558:SF13">
    <property type="entry name" value="CELL DIVISION CYCLE PROTEIN 27 HOMOLOG"/>
    <property type="match status" value="1"/>
</dbReference>
<dbReference type="GO" id="GO:0031145">
    <property type="term" value="P:anaphase-promoting complex-dependent catabolic process"/>
    <property type="evidence" value="ECO:0007669"/>
    <property type="project" value="TreeGrafter"/>
</dbReference>
<dbReference type="EMBL" id="REGN01003997">
    <property type="protein sequence ID" value="RNA19673.1"/>
    <property type="molecule type" value="Genomic_DNA"/>
</dbReference>
<dbReference type="GO" id="GO:0005680">
    <property type="term" value="C:anaphase-promoting complex"/>
    <property type="evidence" value="ECO:0007669"/>
    <property type="project" value="TreeGrafter"/>
</dbReference>
<proteinExistence type="inferred from homology"/>
<dbReference type="Gene3D" id="1.25.40.10">
    <property type="entry name" value="Tetratricopeptide repeat domain"/>
    <property type="match status" value="3"/>
</dbReference>
<evidence type="ECO:0000256" key="8">
    <source>
        <dbReference type="SAM" id="MobiDB-lite"/>
    </source>
</evidence>
<evidence type="ECO:0000256" key="1">
    <source>
        <dbReference type="ARBA" id="ARBA00004123"/>
    </source>
</evidence>
<comment type="subcellular location">
    <subcellularLocation>
        <location evidence="1">Nucleus</location>
    </subcellularLocation>
</comment>
<name>A0A3M7R7S7_BRAPC</name>
<keyword evidence="9" id="KW-0132">Cell division</keyword>
<feature type="repeat" description="TPR" evidence="7">
    <location>
        <begin position="363"/>
        <end position="396"/>
    </location>
</feature>
<feature type="repeat" description="TPR" evidence="7">
    <location>
        <begin position="261"/>
        <end position="294"/>
    </location>
</feature>
<dbReference type="OrthoDB" id="329563at2759"/>
<dbReference type="SUPFAM" id="SSF81901">
    <property type="entry name" value="HCP-like"/>
    <property type="match status" value="1"/>
</dbReference>
<feature type="repeat" description="TPR" evidence="7">
    <location>
        <begin position="295"/>
        <end position="328"/>
    </location>
</feature>
<dbReference type="GO" id="GO:0007091">
    <property type="term" value="P:metaphase/anaphase transition of mitotic cell cycle"/>
    <property type="evidence" value="ECO:0007669"/>
    <property type="project" value="TreeGrafter"/>
</dbReference>
<dbReference type="Pfam" id="PF13181">
    <property type="entry name" value="TPR_8"/>
    <property type="match status" value="2"/>
</dbReference>
<dbReference type="GO" id="GO:0005737">
    <property type="term" value="C:cytoplasm"/>
    <property type="evidence" value="ECO:0007669"/>
    <property type="project" value="TreeGrafter"/>
</dbReference>
<feature type="compositionally biased region" description="Basic and acidic residues" evidence="8">
    <location>
        <begin position="57"/>
        <end position="73"/>
    </location>
</feature>